<dbReference type="SUPFAM" id="SSF48201">
    <property type="entry name" value="Uteroglobin-like"/>
    <property type="match status" value="1"/>
</dbReference>
<reference evidence="6" key="2">
    <citation type="submission" date="2025-08" db="UniProtKB">
        <authorList>
            <consortium name="Ensembl"/>
        </authorList>
    </citation>
    <scope>IDENTIFICATION</scope>
    <source>
        <strain evidence="6">Brown Norway</strain>
    </source>
</reference>
<organism evidence="6 7">
    <name type="scientific">Rattus norvegicus</name>
    <name type="common">Rat</name>
    <dbReference type="NCBI Taxonomy" id="10116"/>
    <lineage>
        <taxon>Eukaryota</taxon>
        <taxon>Metazoa</taxon>
        <taxon>Chordata</taxon>
        <taxon>Craniata</taxon>
        <taxon>Vertebrata</taxon>
        <taxon>Euteleostomi</taxon>
        <taxon>Mammalia</taxon>
        <taxon>Eutheria</taxon>
        <taxon>Euarchontoglires</taxon>
        <taxon>Glires</taxon>
        <taxon>Rodentia</taxon>
        <taxon>Myomorpha</taxon>
        <taxon>Muroidea</taxon>
        <taxon>Muridae</taxon>
        <taxon>Murinae</taxon>
        <taxon>Rattus</taxon>
    </lineage>
</organism>
<evidence type="ECO:0000256" key="4">
    <source>
        <dbReference type="ARBA" id="ARBA00038364"/>
    </source>
</evidence>
<feature type="signal peptide" evidence="5">
    <location>
        <begin position="1"/>
        <end position="20"/>
    </location>
</feature>
<reference evidence="6" key="1">
    <citation type="submission" date="2024-01" db="EMBL/GenBank/DDBJ databases">
        <title>GRCr8: a new rat reference genome assembly contstructed from accurate long reads and long range scaffolding.</title>
        <authorList>
            <person name="Doris P.A."/>
            <person name="Kalbfleisch T."/>
            <person name="Li K."/>
            <person name="Howe K."/>
            <person name="Wood J."/>
        </authorList>
    </citation>
    <scope>NUCLEOTIDE SEQUENCE [LARGE SCALE GENOMIC DNA]</scope>
    <source>
        <strain evidence="6">Brown Norway</strain>
    </source>
</reference>
<dbReference type="InterPro" id="IPR016126">
    <property type="entry name" value="Secretoglobin"/>
</dbReference>
<keyword evidence="2" id="KW-0964">Secreted</keyword>
<evidence type="ECO:0000313" key="7">
    <source>
        <dbReference type="Proteomes" id="UP000002494"/>
    </source>
</evidence>
<evidence type="ECO:0000256" key="3">
    <source>
        <dbReference type="ARBA" id="ARBA00022729"/>
    </source>
</evidence>
<dbReference type="Proteomes" id="UP000002494">
    <property type="component" value="Chromosome 1"/>
</dbReference>
<sequence length="112" mass="13275">MRLSLCLQTILVVCCYEANANHVCEAVKHEIITFILKREEELKTELENYDAPLESIEAKLKVKRCVDQMSYEDRCRVSGALREIVSEYDWQRWTEIHLLETTLFYEKLTFPT</sequence>
<protein>
    <submittedName>
        <fullName evidence="6">Uncharacterized protein</fullName>
    </submittedName>
</protein>
<keyword evidence="7" id="KW-1185">Reference proteome</keyword>
<comment type="subcellular location">
    <subcellularLocation>
        <location evidence="1">Secreted</location>
    </subcellularLocation>
</comment>
<dbReference type="GeneTree" id="ENSGT00530000063866"/>
<dbReference type="CDD" id="cd00633">
    <property type="entry name" value="Secretoglobin"/>
    <property type="match status" value="1"/>
</dbReference>
<evidence type="ECO:0000256" key="2">
    <source>
        <dbReference type="ARBA" id="ARBA00022525"/>
    </source>
</evidence>
<dbReference type="PROSITE" id="PS51311">
    <property type="entry name" value="SCGB"/>
    <property type="match status" value="1"/>
</dbReference>
<dbReference type="PANTHER" id="PTHR11332">
    <property type="entry name" value="SECRETOGLOBIN FAMILY 1D"/>
    <property type="match status" value="1"/>
</dbReference>
<accession>A0ABK0LFU8</accession>
<evidence type="ECO:0000256" key="5">
    <source>
        <dbReference type="SAM" id="SignalP"/>
    </source>
</evidence>
<feature type="chain" id="PRO_5045158353" evidence="5">
    <location>
        <begin position="21"/>
        <end position="112"/>
    </location>
</feature>
<reference evidence="6" key="3">
    <citation type="submission" date="2025-09" db="UniProtKB">
        <authorList>
            <consortium name="Ensembl"/>
        </authorList>
    </citation>
    <scope>IDENTIFICATION</scope>
    <source>
        <strain evidence="6">Brown Norway</strain>
    </source>
</reference>
<keyword evidence="3 5" id="KW-0732">Signal</keyword>
<gene>
    <name evidence="6" type="primary">Pea15a</name>
</gene>
<evidence type="ECO:0000313" key="6">
    <source>
        <dbReference type="Ensembl" id="ENSRNOP00000104463.1"/>
    </source>
</evidence>
<proteinExistence type="inferred from homology"/>
<evidence type="ECO:0000256" key="1">
    <source>
        <dbReference type="ARBA" id="ARBA00004613"/>
    </source>
</evidence>
<dbReference type="InterPro" id="IPR035960">
    <property type="entry name" value="Secretoglobin_sf"/>
</dbReference>
<dbReference type="PANTHER" id="PTHR11332:SF6">
    <property type="entry name" value="SECRETOGLOBIN FAMILY 1D MEMBER 4"/>
    <property type="match status" value="1"/>
</dbReference>
<name>A0ABK0LFU8_RAT</name>
<dbReference type="Pfam" id="PF01099">
    <property type="entry name" value="Uteroglobin"/>
    <property type="match status" value="1"/>
</dbReference>
<dbReference type="Ensembl" id="ENSRNOT00000124029.1">
    <property type="protein sequence ID" value="ENSRNOP00000104463.1"/>
    <property type="gene ID" value="ENSRNOG00000074874.1"/>
</dbReference>
<comment type="similarity">
    <text evidence="4">Belongs to the secretoglobin family. Lipophilin subfamily.</text>
</comment>